<evidence type="ECO:0000256" key="4">
    <source>
        <dbReference type="ARBA" id="ARBA00023157"/>
    </source>
</evidence>
<name>A0A9P9ADX3_9PEZI</name>
<accession>A0A9P9ADX3</accession>
<evidence type="ECO:0000256" key="3">
    <source>
        <dbReference type="ARBA" id="ARBA00022825"/>
    </source>
</evidence>
<dbReference type="Proteomes" id="UP000770015">
    <property type="component" value="Unassembled WGS sequence"/>
</dbReference>
<feature type="signal peptide" evidence="6">
    <location>
        <begin position="1"/>
        <end position="18"/>
    </location>
</feature>
<comment type="caution">
    <text evidence="8">The sequence shown here is derived from an EMBL/GenBank/DDBJ whole genome shotgun (WGS) entry which is preliminary data.</text>
</comment>
<dbReference type="CDD" id="cd00190">
    <property type="entry name" value="Tryp_SPc"/>
    <property type="match status" value="1"/>
</dbReference>
<organism evidence="8 9">
    <name type="scientific">Plectosphaerella plurivora</name>
    <dbReference type="NCBI Taxonomy" id="936078"/>
    <lineage>
        <taxon>Eukaryota</taxon>
        <taxon>Fungi</taxon>
        <taxon>Dikarya</taxon>
        <taxon>Ascomycota</taxon>
        <taxon>Pezizomycotina</taxon>
        <taxon>Sordariomycetes</taxon>
        <taxon>Hypocreomycetidae</taxon>
        <taxon>Glomerellales</taxon>
        <taxon>Plectosphaerellaceae</taxon>
        <taxon>Plectosphaerella</taxon>
    </lineage>
</organism>
<dbReference type="InterPro" id="IPR043504">
    <property type="entry name" value="Peptidase_S1_PA_chymotrypsin"/>
</dbReference>
<evidence type="ECO:0000256" key="1">
    <source>
        <dbReference type="ARBA" id="ARBA00022670"/>
    </source>
</evidence>
<evidence type="ECO:0000313" key="8">
    <source>
        <dbReference type="EMBL" id="KAH6692220.1"/>
    </source>
</evidence>
<keyword evidence="2 5" id="KW-0378">Hydrolase</keyword>
<dbReference type="PROSITE" id="PS50240">
    <property type="entry name" value="TRYPSIN_DOM"/>
    <property type="match status" value="1"/>
</dbReference>
<sequence length="255" mass="26694">MRFAAFVVRSIFTASSLALPQPQSSIKIVGGNAAEAGEFPFIVSLQRRGNHFCGGTLLNENTVLTAAHCSSANAASVSVRAGSLVSGIFHSGGILSEVSSIEIHPQFDIKRPFDSDVAIWKLSTPIPKSQNIGYATLAAADSDPTARTLMTAAGWGTTAAEGRPPDSLRKVDVPVIGRNTCRGFYGNDVTGTMFCAGLVEGGKDSCQGDSGGPLIDANTKTLMGVVSWGRGCADARSPGVYARVDAMRSFIDQFM</sequence>
<dbReference type="InterPro" id="IPR001254">
    <property type="entry name" value="Trypsin_dom"/>
</dbReference>
<dbReference type="PROSITE" id="PS00135">
    <property type="entry name" value="TRYPSIN_SER"/>
    <property type="match status" value="1"/>
</dbReference>
<dbReference type="EMBL" id="JAGSXJ010000004">
    <property type="protein sequence ID" value="KAH6692220.1"/>
    <property type="molecule type" value="Genomic_DNA"/>
</dbReference>
<dbReference type="InterPro" id="IPR018114">
    <property type="entry name" value="TRYPSIN_HIS"/>
</dbReference>
<keyword evidence="3 5" id="KW-0720">Serine protease</keyword>
<dbReference type="GO" id="GO:0006508">
    <property type="term" value="P:proteolysis"/>
    <property type="evidence" value="ECO:0007669"/>
    <property type="project" value="UniProtKB-KW"/>
</dbReference>
<evidence type="ECO:0000256" key="5">
    <source>
        <dbReference type="RuleBase" id="RU363034"/>
    </source>
</evidence>
<dbReference type="Pfam" id="PF00089">
    <property type="entry name" value="Trypsin"/>
    <property type="match status" value="1"/>
</dbReference>
<evidence type="ECO:0000259" key="7">
    <source>
        <dbReference type="PROSITE" id="PS50240"/>
    </source>
</evidence>
<dbReference type="AlphaFoldDB" id="A0A9P9ADX3"/>
<dbReference type="GO" id="GO:0004252">
    <property type="term" value="F:serine-type endopeptidase activity"/>
    <property type="evidence" value="ECO:0007669"/>
    <property type="project" value="InterPro"/>
</dbReference>
<evidence type="ECO:0000313" key="9">
    <source>
        <dbReference type="Proteomes" id="UP000770015"/>
    </source>
</evidence>
<evidence type="ECO:0000256" key="6">
    <source>
        <dbReference type="SAM" id="SignalP"/>
    </source>
</evidence>
<reference evidence="8" key="1">
    <citation type="journal article" date="2021" name="Nat. Commun.">
        <title>Genetic determinants of endophytism in the Arabidopsis root mycobiome.</title>
        <authorList>
            <person name="Mesny F."/>
            <person name="Miyauchi S."/>
            <person name="Thiergart T."/>
            <person name="Pickel B."/>
            <person name="Atanasova L."/>
            <person name="Karlsson M."/>
            <person name="Huettel B."/>
            <person name="Barry K.W."/>
            <person name="Haridas S."/>
            <person name="Chen C."/>
            <person name="Bauer D."/>
            <person name="Andreopoulos W."/>
            <person name="Pangilinan J."/>
            <person name="LaButti K."/>
            <person name="Riley R."/>
            <person name="Lipzen A."/>
            <person name="Clum A."/>
            <person name="Drula E."/>
            <person name="Henrissat B."/>
            <person name="Kohler A."/>
            <person name="Grigoriev I.V."/>
            <person name="Martin F.M."/>
            <person name="Hacquard S."/>
        </authorList>
    </citation>
    <scope>NUCLEOTIDE SEQUENCE</scope>
    <source>
        <strain evidence="8">MPI-SDFR-AT-0117</strain>
    </source>
</reference>
<dbReference type="InterPro" id="IPR009003">
    <property type="entry name" value="Peptidase_S1_PA"/>
</dbReference>
<dbReference type="FunFam" id="2.40.10.10:FF:000077">
    <property type="entry name" value="Predicted protein"/>
    <property type="match status" value="1"/>
</dbReference>
<keyword evidence="4" id="KW-1015">Disulfide bond</keyword>
<dbReference type="PRINTS" id="PR00722">
    <property type="entry name" value="CHYMOTRYPSIN"/>
</dbReference>
<dbReference type="PANTHER" id="PTHR24252:SF7">
    <property type="entry name" value="HYALIN"/>
    <property type="match status" value="1"/>
</dbReference>
<dbReference type="PROSITE" id="PS00134">
    <property type="entry name" value="TRYPSIN_HIS"/>
    <property type="match status" value="1"/>
</dbReference>
<keyword evidence="9" id="KW-1185">Reference proteome</keyword>
<proteinExistence type="predicted"/>
<dbReference type="Gene3D" id="2.40.10.10">
    <property type="entry name" value="Trypsin-like serine proteases"/>
    <property type="match status" value="2"/>
</dbReference>
<gene>
    <name evidence="8" type="ORF">F5X68DRAFT_129641</name>
</gene>
<feature type="domain" description="Peptidase S1" evidence="7">
    <location>
        <begin position="28"/>
        <end position="255"/>
    </location>
</feature>
<evidence type="ECO:0000256" key="2">
    <source>
        <dbReference type="ARBA" id="ARBA00022801"/>
    </source>
</evidence>
<dbReference type="OrthoDB" id="6380398at2759"/>
<dbReference type="PANTHER" id="PTHR24252">
    <property type="entry name" value="ACROSIN-RELATED"/>
    <property type="match status" value="1"/>
</dbReference>
<dbReference type="InterPro" id="IPR001314">
    <property type="entry name" value="Peptidase_S1A"/>
</dbReference>
<keyword evidence="1 5" id="KW-0645">Protease</keyword>
<feature type="chain" id="PRO_5040391783" evidence="6">
    <location>
        <begin position="19"/>
        <end position="255"/>
    </location>
</feature>
<dbReference type="InterPro" id="IPR033116">
    <property type="entry name" value="TRYPSIN_SER"/>
</dbReference>
<keyword evidence="6" id="KW-0732">Signal</keyword>
<dbReference type="SUPFAM" id="SSF50494">
    <property type="entry name" value="Trypsin-like serine proteases"/>
    <property type="match status" value="1"/>
</dbReference>
<dbReference type="SMART" id="SM00020">
    <property type="entry name" value="Tryp_SPc"/>
    <property type="match status" value="1"/>
</dbReference>
<protein>
    <submittedName>
        <fullName evidence="8">Extracellular trypsin protease</fullName>
    </submittedName>
</protein>